<feature type="transmembrane region" description="Helical" evidence="5">
    <location>
        <begin position="192"/>
        <end position="214"/>
    </location>
</feature>
<feature type="transmembrane region" description="Helical" evidence="5">
    <location>
        <begin position="316"/>
        <end position="335"/>
    </location>
</feature>
<dbReference type="InterPro" id="IPR004481">
    <property type="entry name" value="K/Na/Ca-exchanger"/>
</dbReference>
<keyword evidence="2 5" id="KW-0812">Transmembrane</keyword>
<feature type="transmembrane region" description="Helical" evidence="5">
    <location>
        <begin position="260"/>
        <end position="285"/>
    </location>
</feature>
<comment type="caution">
    <text evidence="7">The sequence shown here is derived from an EMBL/GenBank/DDBJ whole genome shotgun (WGS) entry which is preliminary data.</text>
</comment>
<dbReference type="Pfam" id="PF01699">
    <property type="entry name" value="Na_Ca_ex"/>
    <property type="match status" value="2"/>
</dbReference>
<feature type="transmembrane region" description="Helical" evidence="5">
    <location>
        <begin position="220"/>
        <end position="239"/>
    </location>
</feature>
<dbReference type="RefSeq" id="WP_026351719.1">
    <property type="nucleotide sequence ID" value="NZ_JBHLVX010000020.1"/>
</dbReference>
<feature type="transmembrane region" description="Helical" evidence="5">
    <location>
        <begin position="119"/>
        <end position="135"/>
    </location>
</feature>
<feature type="domain" description="Sodium/calcium exchanger membrane region" evidence="6">
    <location>
        <begin position="5"/>
        <end position="159"/>
    </location>
</feature>
<sequence length="336" mass="35646">MIAVTLLMLVSLAVILAASELFTNALEHFGERARLSEGATGSVFASVGTALPETMVPLLAILAGSQDPELGAEIGVGSILGSPLMLSTLSVFLMGLSVLRRRGLQGVLTPEPRGIKRDLNFYLIAFSLSTLALFIPPALYVLRLAICLALMALYGLYVARTLHVSGARVEAGELTSADAPLHLTLLRLPNHLVTIVLQLLVGLGLLIAGARWFIDGVSAASDLLGVSPLLIALLVIPLATELPEKVNSILWVRRGRDTLAFGNISGAMVFQGTLLPAIGILLTPWTPRPEIMQGLVVTLLAAVVLRVAIRRGRIPLWLLGVNGLLYVAYIAISVAH</sequence>
<evidence type="ECO:0000256" key="3">
    <source>
        <dbReference type="ARBA" id="ARBA00022989"/>
    </source>
</evidence>
<feature type="transmembrane region" description="Helical" evidence="5">
    <location>
        <begin position="74"/>
        <end position="99"/>
    </location>
</feature>
<dbReference type="InterPro" id="IPR004837">
    <property type="entry name" value="NaCa_Exmemb"/>
</dbReference>
<protein>
    <submittedName>
        <fullName evidence="7">Sodium:calcium antiporter</fullName>
    </submittedName>
</protein>
<feature type="domain" description="Sodium/calcium exchanger membrane region" evidence="6">
    <location>
        <begin position="196"/>
        <end position="334"/>
    </location>
</feature>
<dbReference type="PANTHER" id="PTHR10846">
    <property type="entry name" value="SODIUM/POTASSIUM/CALCIUM EXCHANGER"/>
    <property type="match status" value="1"/>
</dbReference>
<feature type="transmembrane region" description="Helical" evidence="5">
    <location>
        <begin position="141"/>
        <end position="159"/>
    </location>
</feature>
<evidence type="ECO:0000259" key="6">
    <source>
        <dbReference type="Pfam" id="PF01699"/>
    </source>
</evidence>
<dbReference type="Proteomes" id="UP001589814">
    <property type="component" value="Unassembled WGS sequence"/>
</dbReference>
<evidence type="ECO:0000313" key="7">
    <source>
        <dbReference type="EMBL" id="MFC0267476.1"/>
    </source>
</evidence>
<accession>A0ABV6G1H6</accession>
<evidence type="ECO:0000256" key="2">
    <source>
        <dbReference type="ARBA" id="ARBA00022692"/>
    </source>
</evidence>
<feature type="transmembrane region" description="Helical" evidence="5">
    <location>
        <begin position="291"/>
        <end position="309"/>
    </location>
</feature>
<name>A0ABV6G1H6_9GAMM</name>
<evidence type="ECO:0000313" key="8">
    <source>
        <dbReference type="Proteomes" id="UP001589814"/>
    </source>
</evidence>
<keyword evidence="3 5" id="KW-1133">Transmembrane helix</keyword>
<keyword evidence="8" id="KW-1185">Reference proteome</keyword>
<dbReference type="Gene3D" id="1.20.1420.30">
    <property type="entry name" value="NCX, central ion-binding region"/>
    <property type="match status" value="1"/>
</dbReference>
<evidence type="ECO:0000256" key="4">
    <source>
        <dbReference type="ARBA" id="ARBA00023136"/>
    </source>
</evidence>
<proteinExistence type="predicted"/>
<dbReference type="PANTHER" id="PTHR10846:SF8">
    <property type="entry name" value="INNER MEMBRANE PROTEIN YRBG"/>
    <property type="match status" value="1"/>
</dbReference>
<keyword evidence="4 5" id="KW-0472">Membrane</keyword>
<organism evidence="7 8">
    <name type="scientific">Kushneria aurantia</name>
    <dbReference type="NCBI Taxonomy" id="504092"/>
    <lineage>
        <taxon>Bacteria</taxon>
        <taxon>Pseudomonadati</taxon>
        <taxon>Pseudomonadota</taxon>
        <taxon>Gammaproteobacteria</taxon>
        <taxon>Oceanospirillales</taxon>
        <taxon>Halomonadaceae</taxon>
        <taxon>Kushneria</taxon>
    </lineage>
</organism>
<evidence type="ECO:0000256" key="1">
    <source>
        <dbReference type="ARBA" id="ARBA00004141"/>
    </source>
</evidence>
<reference evidence="7 8" key="1">
    <citation type="submission" date="2024-09" db="EMBL/GenBank/DDBJ databases">
        <authorList>
            <person name="Sun Q."/>
            <person name="Mori K."/>
        </authorList>
    </citation>
    <scope>NUCLEOTIDE SEQUENCE [LARGE SCALE GENOMIC DNA]</scope>
    <source>
        <strain evidence="7 8">CCM 7415</strain>
    </source>
</reference>
<evidence type="ECO:0000256" key="5">
    <source>
        <dbReference type="SAM" id="Phobius"/>
    </source>
</evidence>
<dbReference type="EMBL" id="JBHLVX010000020">
    <property type="protein sequence ID" value="MFC0267476.1"/>
    <property type="molecule type" value="Genomic_DNA"/>
</dbReference>
<gene>
    <name evidence="7" type="ORF">ACFFHW_05610</name>
</gene>
<dbReference type="InterPro" id="IPR044880">
    <property type="entry name" value="NCX_ion-bd_dom_sf"/>
</dbReference>
<comment type="subcellular location">
    <subcellularLocation>
        <location evidence="1">Membrane</location>
        <topology evidence="1">Multi-pass membrane protein</topology>
    </subcellularLocation>
</comment>